<keyword evidence="9" id="KW-1185">Reference proteome</keyword>
<evidence type="ECO:0000313" key="9">
    <source>
        <dbReference type="Proteomes" id="UP001228049"/>
    </source>
</evidence>
<evidence type="ECO:0000313" key="8">
    <source>
        <dbReference type="EMBL" id="KAK1897557.1"/>
    </source>
</evidence>
<dbReference type="Proteomes" id="UP001228049">
    <property type="component" value="Unassembled WGS sequence"/>
</dbReference>
<evidence type="ECO:0000256" key="1">
    <source>
        <dbReference type="ARBA" id="ARBA00001933"/>
    </source>
</evidence>
<comment type="caution">
    <text evidence="8">The sequence shown here is derived from an EMBL/GenBank/DDBJ whole genome shotgun (WGS) entry which is preliminary data.</text>
</comment>
<dbReference type="GO" id="GO:0005737">
    <property type="term" value="C:cytoplasm"/>
    <property type="evidence" value="ECO:0007669"/>
    <property type="project" value="TreeGrafter"/>
</dbReference>
<dbReference type="PANTHER" id="PTHR11808">
    <property type="entry name" value="TRANS-SULFURATION ENZYME FAMILY MEMBER"/>
    <property type="match status" value="1"/>
</dbReference>
<sequence length="90" mass="9730">MITFYIKGKLEHASAFLSNLKLFAIAESLGGYESLAEHPAIMTHASVPENVRTALGISDTLIRLSVGLENEADIIQDLEQALAAAHPKKK</sequence>
<evidence type="ECO:0000256" key="4">
    <source>
        <dbReference type="ARBA" id="ARBA00022898"/>
    </source>
</evidence>
<evidence type="ECO:0000256" key="5">
    <source>
        <dbReference type="ARBA" id="ARBA00023192"/>
    </source>
</evidence>
<gene>
    <name evidence="8" type="ORF">KUDE01_017089</name>
</gene>
<dbReference type="InterPro" id="IPR015422">
    <property type="entry name" value="PyrdxlP-dep_Trfase_small"/>
</dbReference>
<evidence type="ECO:0000256" key="6">
    <source>
        <dbReference type="ARBA" id="ARBA00029853"/>
    </source>
</evidence>
<dbReference type="PANTHER" id="PTHR11808:SF15">
    <property type="entry name" value="CYSTATHIONINE GAMMA-LYASE"/>
    <property type="match status" value="1"/>
</dbReference>
<protein>
    <recommendedName>
        <fullName evidence="3">cystathionine gamma-lyase</fullName>
        <ecNumber evidence="3">4.4.1.1</ecNumber>
    </recommendedName>
    <alternativeName>
        <fullName evidence="6">Gamma-cystathionase</fullName>
    </alternativeName>
</protein>
<accession>A0AAD9CAQ7</accession>
<dbReference type="GO" id="GO:0019343">
    <property type="term" value="P:cysteine biosynthetic process via cystathionine"/>
    <property type="evidence" value="ECO:0007669"/>
    <property type="project" value="TreeGrafter"/>
</dbReference>
<proteinExistence type="inferred from homology"/>
<evidence type="ECO:0000256" key="2">
    <source>
        <dbReference type="ARBA" id="ARBA00005038"/>
    </source>
</evidence>
<comment type="cofactor">
    <cofactor evidence="1 7">
        <name>pyridoxal 5'-phosphate</name>
        <dbReference type="ChEBI" id="CHEBI:597326"/>
    </cofactor>
</comment>
<comment type="similarity">
    <text evidence="7">Belongs to the trans-sulfuration enzymes family.</text>
</comment>
<keyword evidence="4 7" id="KW-0663">Pyridoxal phosphate</keyword>
<dbReference type="Pfam" id="PF01053">
    <property type="entry name" value="Cys_Met_Meta_PP"/>
    <property type="match status" value="1"/>
</dbReference>
<dbReference type="GO" id="GO:0004123">
    <property type="term" value="F:cystathionine gamma-lyase activity"/>
    <property type="evidence" value="ECO:0007669"/>
    <property type="project" value="TreeGrafter"/>
</dbReference>
<dbReference type="Gene3D" id="3.90.1150.10">
    <property type="entry name" value="Aspartate Aminotransferase, domain 1"/>
    <property type="match status" value="1"/>
</dbReference>
<keyword evidence="5" id="KW-0028">Amino-acid biosynthesis</keyword>
<dbReference type="SUPFAM" id="SSF53383">
    <property type="entry name" value="PLP-dependent transferases"/>
    <property type="match status" value="1"/>
</dbReference>
<dbReference type="AlphaFoldDB" id="A0AAD9CAQ7"/>
<dbReference type="GO" id="GO:0019346">
    <property type="term" value="P:transsulfuration"/>
    <property type="evidence" value="ECO:0007669"/>
    <property type="project" value="InterPro"/>
</dbReference>
<dbReference type="EMBL" id="JASDAP010000009">
    <property type="protein sequence ID" value="KAK1897557.1"/>
    <property type="molecule type" value="Genomic_DNA"/>
</dbReference>
<reference evidence="8" key="1">
    <citation type="submission" date="2023-04" db="EMBL/GenBank/DDBJ databases">
        <title>Chromosome-level genome of Chaenocephalus aceratus.</title>
        <authorList>
            <person name="Park H."/>
        </authorList>
    </citation>
    <scope>NUCLEOTIDE SEQUENCE</scope>
    <source>
        <strain evidence="8">DE</strain>
        <tissue evidence="8">Muscle</tissue>
    </source>
</reference>
<evidence type="ECO:0000256" key="3">
    <source>
        <dbReference type="ARBA" id="ARBA00012085"/>
    </source>
</evidence>
<name>A0AAD9CAQ7_DISEL</name>
<dbReference type="InterPro" id="IPR015424">
    <property type="entry name" value="PyrdxlP-dep_Trfase"/>
</dbReference>
<dbReference type="EC" id="4.4.1.1" evidence="3"/>
<comment type="pathway">
    <text evidence="2">Amino-acid biosynthesis; L-cysteine biosynthesis; L-cysteine from L-homocysteine and L-serine: step 2/2.</text>
</comment>
<dbReference type="GO" id="GO:0030170">
    <property type="term" value="F:pyridoxal phosphate binding"/>
    <property type="evidence" value="ECO:0007669"/>
    <property type="project" value="InterPro"/>
</dbReference>
<keyword evidence="5" id="KW-0198">Cysteine biosynthesis</keyword>
<evidence type="ECO:0000256" key="7">
    <source>
        <dbReference type="RuleBase" id="RU362118"/>
    </source>
</evidence>
<dbReference type="InterPro" id="IPR000277">
    <property type="entry name" value="Cys/Met-Metab_PyrdxlP-dep_enz"/>
</dbReference>
<organism evidence="8 9">
    <name type="scientific">Dissostichus eleginoides</name>
    <name type="common">Patagonian toothfish</name>
    <name type="synonym">Dissostichus amissus</name>
    <dbReference type="NCBI Taxonomy" id="100907"/>
    <lineage>
        <taxon>Eukaryota</taxon>
        <taxon>Metazoa</taxon>
        <taxon>Chordata</taxon>
        <taxon>Craniata</taxon>
        <taxon>Vertebrata</taxon>
        <taxon>Euteleostomi</taxon>
        <taxon>Actinopterygii</taxon>
        <taxon>Neopterygii</taxon>
        <taxon>Teleostei</taxon>
        <taxon>Neoteleostei</taxon>
        <taxon>Acanthomorphata</taxon>
        <taxon>Eupercaria</taxon>
        <taxon>Perciformes</taxon>
        <taxon>Notothenioidei</taxon>
        <taxon>Nototheniidae</taxon>
        <taxon>Dissostichus</taxon>
    </lineage>
</organism>